<keyword evidence="2" id="KW-1185">Reference proteome</keyword>
<reference evidence="1 2" key="1">
    <citation type="submission" date="2022-10" db="EMBL/GenBank/DDBJ databases">
        <title>Comparative genomic analysis of Cohnella hashimotonis sp. nov., isolated from the International Space Station.</title>
        <authorList>
            <person name="Simpson A."/>
            <person name="Venkateswaran K."/>
        </authorList>
    </citation>
    <scope>NUCLEOTIDE SEQUENCE [LARGE SCALE GENOMIC DNA]</scope>
    <source>
        <strain evidence="1 2">DSM 18997</strain>
    </source>
</reference>
<name>A0A9X4QKY9_9BACL</name>
<organism evidence="1 2">
    <name type="scientific">Cohnella ginsengisoli</name>
    <dbReference type="NCBI Taxonomy" id="425004"/>
    <lineage>
        <taxon>Bacteria</taxon>
        <taxon>Bacillati</taxon>
        <taxon>Bacillota</taxon>
        <taxon>Bacilli</taxon>
        <taxon>Bacillales</taxon>
        <taxon>Paenibacillaceae</taxon>
        <taxon>Cohnella</taxon>
    </lineage>
</organism>
<dbReference type="EMBL" id="JAPDHZ010000002">
    <property type="protein sequence ID" value="MDG0789950.1"/>
    <property type="molecule type" value="Genomic_DNA"/>
</dbReference>
<dbReference type="Proteomes" id="UP001153387">
    <property type="component" value="Unassembled WGS sequence"/>
</dbReference>
<evidence type="ECO:0000313" key="1">
    <source>
        <dbReference type="EMBL" id="MDG0789950.1"/>
    </source>
</evidence>
<gene>
    <name evidence="1" type="ORF">OMP38_03100</name>
</gene>
<comment type="caution">
    <text evidence="1">The sequence shown here is derived from an EMBL/GenBank/DDBJ whole genome shotgun (WGS) entry which is preliminary data.</text>
</comment>
<evidence type="ECO:0000313" key="2">
    <source>
        <dbReference type="Proteomes" id="UP001153387"/>
    </source>
</evidence>
<dbReference type="AlphaFoldDB" id="A0A9X4QKY9"/>
<proteinExistence type="predicted"/>
<dbReference type="RefSeq" id="WP_277563836.1">
    <property type="nucleotide sequence ID" value="NZ_JAPDHZ010000002.1"/>
</dbReference>
<sequence>MQNRELITNEDLDEVILKKEFVEVWVNGAIAEKAVLIESYTNEAIKVSDGYYLRANCTIIKPGKKKVLSMFEGR</sequence>
<accession>A0A9X4QKY9</accession>
<protein>
    <submittedName>
        <fullName evidence="1">Uncharacterized protein</fullName>
    </submittedName>
</protein>